<sequence>MYRVPIKEILADPVRRRKLMVGAILAIQHREGIDTTVEQAERAYDQLQSEKS</sequence>
<accession>A0A0F9HMK6</accession>
<dbReference type="EMBL" id="LAZR01016455">
    <property type="protein sequence ID" value="KKM04427.1"/>
    <property type="molecule type" value="Genomic_DNA"/>
</dbReference>
<evidence type="ECO:0000313" key="1">
    <source>
        <dbReference type="EMBL" id="KKM04427.1"/>
    </source>
</evidence>
<comment type="caution">
    <text evidence="1">The sequence shown here is derived from an EMBL/GenBank/DDBJ whole genome shotgun (WGS) entry which is preliminary data.</text>
</comment>
<reference evidence="1" key="1">
    <citation type="journal article" date="2015" name="Nature">
        <title>Complex archaea that bridge the gap between prokaryotes and eukaryotes.</title>
        <authorList>
            <person name="Spang A."/>
            <person name="Saw J.H."/>
            <person name="Jorgensen S.L."/>
            <person name="Zaremba-Niedzwiedzka K."/>
            <person name="Martijn J."/>
            <person name="Lind A.E."/>
            <person name="van Eijk R."/>
            <person name="Schleper C."/>
            <person name="Guy L."/>
            <person name="Ettema T.J."/>
        </authorList>
    </citation>
    <scope>NUCLEOTIDE SEQUENCE</scope>
</reference>
<proteinExistence type="predicted"/>
<organism evidence="1">
    <name type="scientific">marine sediment metagenome</name>
    <dbReference type="NCBI Taxonomy" id="412755"/>
    <lineage>
        <taxon>unclassified sequences</taxon>
        <taxon>metagenomes</taxon>
        <taxon>ecological metagenomes</taxon>
    </lineage>
</organism>
<protein>
    <submittedName>
        <fullName evidence="1">Uncharacterized protein</fullName>
    </submittedName>
</protein>
<name>A0A0F9HMK6_9ZZZZ</name>
<gene>
    <name evidence="1" type="ORF">LCGC14_1764310</name>
</gene>
<dbReference type="AlphaFoldDB" id="A0A0F9HMK6"/>